<dbReference type="InterPro" id="IPR033756">
    <property type="entry name" value="YlxH/NBP35"/>
</dbReference>
<dbReference type="GO" id="GO:0005829">
    <property type="term" value="C:cytosol"/>
    <property type="evidence" value="ECO:0007669"/>
    <property type="project" value="TreeGrafter"/>
</dbReference>
<dbReference type="AlphaFoldDB" id="I0IL61"/>
<reference evidence="4 5" key="1">
    <citation type="journal article" date="2012" name="J. Bacteriol.">
        <title>Complete Genome Sequence of Leptospirillum ferrooxidans Strain C2-3, Isolated from a Fresh Volcanic Ash Deposit on the Island of Miyake, Japan.</title>
        <authorList>
            <person name="Fujimura R."/>
            <person name="Sato Y."/>
            <person name="Nishizawa T."/>
            <person name="Oshima K."/>
            <person name="Kim S.-W."/>
            <person name="Hattori M."/>
            <person name="Kamijo T."/>
            <person name="Ohta H."/>
        </authorList>
    </citation>
    <scope>NUCLEOTIDE SEQUENCE [LARGE SCALE GENOMIC DNA]</scope>
    <source>
        <strain evidence="4 5">C2-3</strain>
    </source>
</reference>
<dbReference type="Pfam" id="PF10609">
    <property type="entry name" value="ParA"/>
    <property type="match status" value="1"/>
</dbReference>
<protein>
    <submittedName>
        <fullName evidence="4">Uncharacterized protein</fullName>
    </submittedName>
</protein>
<dbReference type="OrthoDB" id="9773088at2"/>
<dbReference type="SUPFAM" id="SSF52540">
    <property type="entry name" value="P-loop containing nucleoside triphosphate hydrolases"/>
    <property type="match status" value="1"/>
</dbReference>
<dbReference type="EMBL" id="AP012342">
    <property type="protein sequence ID" value="BAM06010.1"/>
    <property type="molecule type" value="Genomic_DNA"/>
</dbReference>
<dbReference type="PANTHER" id="PTHR43384:SF4">
    <property type="entry name" value="CELLULOSE BIOSYNTHESIS PROTEIN BCSQ-RELATED"/>
    <property type="match status" value="1"/>
</dbReference>
<evidence type="ECO:0000256" key="1">
    <source>
        <dbReference type="ARBA" id="ARBA00022741"/>
    </source>
</evidence>
<dbReference type="STRING" id="1162668.LFE_0288"/>
<evidence type="ECO:0000313" key="4">
    <source>
        <dbReference type="EMBL" id="BAM06010.1"/>
    </source>
</evidence>
<name>I0IL61_LEPFC</name>
<reference evidence="5" key="2">
    <citation type="submission" date="2012-03" db="EMBL/GenBank/DDBJ databases">
        <title>The complete genome sequence of the pioneer microbe on fresh volcanic deposit, Leptospirillum ferrooxidans strain C2-3.</title>
        <authorList>
            <person name="Fujimura R."/>
            <person name="Sato Y."/>
            <person name="Nishizawa T."/>
            <person name="Nanba K."/>
            <person name="Oshima K."/>
            <person name="Hattori M."/>
            <person name="Kamijo T."/>
            <person name="Ohta H."/>
        </authorList>
    </citation>
    <scope>NUCLEOTIDE SEQUENCE [LARGE SCALE GENOMIC DNA]</scope>
    <source>
        <strain evidence="5">C2-3</strain>
    </source>
</reference>
<dbReference type="eggNOG" id="COG0455">
    <property type="taxonomic scope" value="Bacteria"/>
</dbReference>
<feature type="region of interest" description="Disordered" evidence="3">
    <location>
        <begin position="1"/>
        <end position="25"/>
    </location>
</feature>
<keyword evidence="1" id="KW-0547">Nucleotide-binding</keyword>
<dbReference type="GO" id="GO:0051782">
    <property type="term" value="P:negative regulation of cell division"/>
    <property type="evidence" value="ECO:0007669"/>
    <property type="project" value="TreeGrafter"/>
</dbReference>
<dbReference type="InterPro" id="IPR027417">
    <property type="entry name" value="P-loop_NTPase"/>
</dbReference>
<feature type="compositionally biased region" description="Pro residues" evidence="3">
    <location>
        <begin position="14"/>
        <end position="25"/>
    </location>
</feature>
<keyword evidence="5" id="KW-1185">Reference proteome</keyword>
<dbReference type="KEGG" id="lfc:LFE_0288"/>
<dbReference type="Proteomes" id="UP000007382">
    <property type="component" value="Chromosome"/>
</dbReference>
<gene>
    <name evidence="4" type="ordered locus">LFE_0288</name>
</gene>
<organism evidence="4 5">
    <name type="scientific">Leptospirillum ferrooxidans (strain C2-3)</name>
    <dbReference type="NCBI Taxonomy" id="1162668"/>
    <lineage>
        <taxon>Bacteria</taxon>
        <taxon>Pseudomonadati</taxon>
        <taxon>Nitrospirota</taxon>
        <taxon>Nitrospiria</taxon>
        <taxon>Nitrospirales</taxon>
        <taxon>Nitrospiraceae</taxon>
        <taxon>Leptospirillum</taxon>
    </lineage>
</organism>
<keyword evidence="2" id="KW-0067">ATP-binding</keyword>
<dbReference type="GO" id="GO:0016887">
    <property type="term" value="F:ATP hydrolysis activity"/>
    <property type="evidence" value="ECO:0007669"/>
    <property type="project" value="TreeGrafter"/>
</dbReference>
<dbReference type="HOGENOM" id="CLU_037612_0_0_0"/>
<dbReference type="InterPro" id="IPR033875">
    <property type="entry name" value="FlhG"/>
</dbReference>
<dbReference type="InterPro" id="IPR025501">
    <property type="entry name" value="MinD_FleN"/>
</dbReference>
<dbReference type="GO" id="GO:0005524">
    <property type="term" value="F:ATP binding"/>
    <property type="evidence" value="ECO:0007669"/>
    <property type="project" value="UniProtKB-KW"/>
</dbReference>
<dbReference type="RefSeq" id="WP_014448503.1">
    <property type="nucleotide sequence ID" value="NC_017094.1"/>
</dbReference>
<sequence>MADQAEGLRHPGAPEGPPQRKGPPPRILAITSGKGGVGKTNVAANLAYVLADTFKKRVLIFDADLGLGNMDILFNLHPVFTLKDFISGSAELSQIMIEAPAGIRIIPAASGVESLTQLSPEEHLRLISAFDQIDESVDILLIDTGAGISENVLTFNLASQETMIVVTPEPTSRTDAFALMKVLNRRQSGKPFLFLANMVRDRKEALELFDLVSRVADRFIPGLNLSFGGYLPIDPSVTQAVRNQRALAEMLPGTPFALGMRQVARDFLSRPPREGVRASIGLLMKRLLER</sequence>
<dbReference type="InterPro" id="IPR050625">
    <property type="entry name" value="ParA/MinD_ATPase"/>
</dbReference>
<evidence type="ECO:0000256" key="3">
    <source>
        <dbReference type="SAM" id="MobiDB-lite"/>
    </source>
</evidence>
<accession>I0IL61</accession>
<evidence type="ECO:0000256" key="2">
    <source>
        <dbReference type="ARBA" id="ARBA00022840"/>
    </source>
</evidence>
<dbReference type="CDD" id="cd02038">
    <property type="entry name" value="FlhG-like"/>
    <property type="match status" value="1"/>
</dbReference>
<dbReference type="Gene3D" id="3.40.50.300">
    <property type="entry name" value="P-loop containing nucleotide triphosphate hydrolases"/>
    <property type="match status" value="1"/>
</dbReference>
<dbReference type="PIRSF" id="PIRSF003092">
    <property type="entry name" value="MinD"/>
    <property type="match status" value="1"/>
</dbReference>
<evidence type="ECO:0000313" key="5">
    <source>
        <dbReference type="Proteomes" id="UP000007382"/>
    </source>
</evidence>
<dbReference type="PANTHER" id="PTHR43384">
    <property type="entry name" value="SEPTUM SITE-DETERMINING PROTEIN MIND HOMOLOG, CHLOROPLASTIC-RELATED"/>
    <property type="match status" value="1"/>
</dbReference>
<proteinExistence type="predicted"/>
<dbReference type="PATRIC" id="fig|1162668.3.peg.331"/>
<dbReference type="GO" id="GO:0009898">
    <property type="term" value="C:cytoplasmic side of plasma membrane"/>
    <property type="evidence" value="ECO:0007669"/>
    <property type="project" value="TreeGrafter"/>
</dbReference>